<dbReference type="AlphaFoldDB" id="A0A8K0SFD3"/>
<organism evidence="3 4">
    <name type="scientific">Stachybotrys elegans</name>
    <dbReference type="NCBI Taxonomy" id="80388"/>
    <lineage>
        <taxon>Eukaryota</taxon>
        <taxon>Fungi</taxon>
        <taxon>Dikarya</taxon>
        <taxon>Ascomycota</taxon>
        <taxon>Pezizomycotina</taxon>
        <taxon>Sordariomycetes</taxon>
        <taxon>Hypocreomycetidae</taxon>
        <taxon>Hypocreales</taxon>
        <taxon>Stachybotryaceae</taxon>
        <taxon>Stachybotrys</taxon>
    </lineage>
</organism>
<feature type="transmembrane region" description="Helical" evidence="1">
    <location>
        <begin position="240"/>
        <end position="262"/>
    </location>
</feature>
<dbReference type="GO" id="GO:0016747">
    <property type="term" value="F:acyltransferase activity, transferring groups other than amino-acyl groups"/>
    <property type="evidence" value="ECO:0007669"/>
    <property type="project" value="InterPro"/>
</dbReference>
<dbReference type="InterPro" id="IPR002656">
    <property type="entry name" value="Acyl_transf_3_dom"/>
</dbReference>
<feature type="transmembrane region" description="Helical" evidence="1">
    <location>
        <begin position="370"/>
        <end position="393"/>
    </location>
</feature>
<feature type="transmembrane region" description="Helical" evidence="1">
    <location>
        <begin position="413"/>
        <end position="432"/>
    </location>
</feature>
<dbReference type="PANTHER" id="PTHR23028">
    <property type="entry name" value="ACETYLTRANSFERASE"/>
    <property type="match status" value="1"/>
</dbReference>
<sequence>MLTRLLVFSIPSFLQPRHIHEPIRSGKPAPTAYLNGLRGLAALFVYIFHYSYQAYNVNEGWGCDETNYHFLKLPFIRILYGGPAAVSIFFVLSGYTLSYKTSQLIQSHSYAEFVNTISSLAFRRGIRLFLPPAASTTIIICLIRLGVYEHNEEFAHNKTYMRYYDEEHPHRMDTASEQWSTLWWLALHVFDWDRTPPPTNFDGHLWTIPVEFRCSLYLFITVIGTARLQTKWRFLAVTGLIWIIYRNCNWPLMLFLCGMLIAELDHIRGAHVPPTSSLDQRPNPLSPSIWGRMMTWLWSLVSILGFYLICQPQARAEITPGWIYLSSLIPEWWQDAPFRYWQSMGAVIFVLAIGYSPAWQQFFNNAFIQYLGKISYALYLIHGPTIHSLGFMFERWAFSLTGIEDDWSFNTAFILGAVLSTSMVIWCADVFWRAVDIPAIQFAKWVEGRLIVKS</sequence>
<feature type="transmembrane region" description="Helical" evidence="1">
    <location>
        <begin position="206"/>
        <end position="228"/>
    </location>
</feature>
<dbReference type="OrthoDB" id="5819582at2759"/>
<dbReference type="InterPro" id="IPR050879">
    <property type="entry name" value="Acyltransferase_3"/>
</dbReference>
<evidence type="ECO:0000313" key="4">
    <source>
        <dbReference type="Proteomes" id="UP000813444"/>
    </source>
</evidence>
<accession>A0A8K0SFD3</accession>
<evidence type="ECO:0000256" key="1">
    <source>
        <dbReference type="SAM" id="Phobius"/>
    </source>
</evidence>
<feature type="domain" description="Acyltransferase 3" evidence="2">
    <location>
        <begin position="32"/>
        <end position="426"/>
    </location>
</feature>
<keyword evidence="1" id="KW-0472">Membrane</keyword>
<feature type="transmembrane region" description="Helical" evidence="1">
    <location>
        <begin position="128"/>
        <end position="147"/>
    </location>
</feature>
<keyword evidence="1" id="KW-1133">Transmembrane helix</keyword>
<proteinExistence type="predicted"/>
<dbReference type="PANTHER" id="PTHR23028:SF134">
    <property type="entry name" value="PUTATIVE (AFU_ORTHOLOGUE AFUA_4G08520)-RELATED"/>
    <property type="match status" value="1"/>
</dbReference>
<dbReference type="Pfam" id="PF01757">
    <property type="entry name" value="Acyl_transf_3"/>
    <property type="match status" value="1"/>
</dbReference>
<dbReference type="EMBL" id="JAGPNK010000021">
    <property type="protein sequence ID" value="KAH7304686.1"/>
    <property type="molecule type" value="Genomic_DNA"/>
</dbReference>
<feature type="transmembrane region" description="Helical" evidence="1">
    <location>
        <begin position="289"/>
        <end position="309"/>
    </location>
</feature>
<protein>
    <submittedName>
        <fullName evidence="3">Acyltransferase 3</fullName>
    </submittedName>
</protein>
<evidence type="ECO:0000313" key="3">
    <source>
        <dbReference type="EMBL" id="KAH7304686.1"/>
    </source>
</evidence>
<name>A0A8K0SFD3_9HYPO</name>
<comment type="caution">
    <text evidence="3">The sequence shown here is derived from an EMBL/GenBank/DDBJ whole genome shotgun (WGS) entry which is preliminary data.</text>
</comment>
<feature type="transmembrane region" description="Helical" evidence="1">
    <location>
        <begin position="78"/>
        <end position="97"/>
    </location>
</feature>
<keyword evidence="3" id="KW-0012">Acyltransferase</keyword>
<feature type="transmembrane region" description="Helical" evidence="1">
    <location>
        <begin position="32"/>
        <end position="52"/>
    </location>
</feature>
<keyword evidence="4" id="KW-1185">Reference proteome</keyword>
<keyword evidence="3" id="KW-0808">Transferase</keyword>
<dbReference type="Proteomes" id="UP000813444">
    <property type="component" value="Unassembled WGS sequence"/>
</dbReference>
<evidence type="ECO:0000259" key="2">
    <source>
        <dbReference type="Pfam" id="PF01757"/>
    </source>
</evidence>
<keyword evidence="1" id="KW-0812">Transmembrane</keyword>
<gene>
    <name evidence="3" type="ORF">B0I35DRAFT_454553</name>
</gene>
<reference evidence="3" key="1">
    <citation type="journal article" date="2021" name="Nat. Commun.">
        <title>Genetic determinants of endophytism in the Arabidopsis root mycobiome.</title>
        <authorList>
            <person name="Mesny F."/>
            <person name="Miyauchi S."/>
            <person name="Thiergart T."/>
            <person name="Pickel B."/>
            <person name="Atanasova L."/>
            <person name="Karlsson M."/>
            <person name="Huettel B."/>
            <person name="Barry K.W."/>
            <person name="Haridas S."/>
            <person name="Chen C."/>
            <person name="Bauer D."/>
            <person name="Andreopoulos W."/>
            <person name="Pangilinan J."/>
            <person name="LaButti K."/>
            <person name="Riley R."/>
            <person name="Lipzen A."/>
            <person name="Clum A."/>
            <person name="Drula E."/>
            <person name="Henrissat B."/>
            <person name="Kohler A."/>
            <person name="Grigoriev I.V."/>
            <person name="Martin F.M."/>
            <person name="Hacquard S."/>
        </authorList>
    </citation>
    <scope>NUCLEOTIDE SEQUENCE</scope>
    <source>
        <strain evidence="3">MPI-CAGE-CH-0235</strain>
    </source>
</reference>